<feature type="domain" description="Endonuclease/exonuclease/phosphatase" evidence="1">
    <location>
        <begin position="84"/>
        <end position="194"/>
    </location>
</feature>
<organism evidence="2 3">
    <name type="scientific">Trichonephila clavata</name>
    <name type="common">Joro spider</name>
    <name type="synonym">Nephila clavata</name>
    <dbReference type="NCBI Taxonomy" id="2740835"/>
    <lineage>
        <taxon>Eukaryota</taxon>
        <taxon>Metazoa</taxon>
        <taxon>Ecdysozoa</taxon>
        <taxon>Arthropoda</taxon>
        <taxon>Chelicerata</taxon>
        <taxon>Arachnida</taxon>
        <taxon>Araneae</taxon>
        <taxon>Araneomorphae</taxon>
        <taxon>Entelegynae</taxon>
        <taxon>Araneoidea</taxon>
        <taxon>Nephilidae</taxon>
        <taxon>Trichonephila</taxon>
    </lineage>
</organism>
<dbReference type="PANTHER" id="PTHR33273:SF4">
    <property type="entry name" value="ENDONUCLEASE_EXONUCLEASE_PHOSPHATASE DOMAIN-CONTAINING PROTEIN"/>
    <property type="match status" value="1"/>
</dbReference>
<dbReference type="InterPro" id="IPR005135">
    <property type="entry name" value="Endo/exonuclease/phosphatase"/>
</dbReference>
<name>A0A8X6M6S2_TRICU</name>
<dbReference type="SUPFAM" id="SSF56219">
    <property type="entry name" value="DNase I-like"/>
    <property type="match status" value="1"/>
</dbReference>
<proteinExistence type="predicted"/>
<sequence>MDEFTVFIQDNNPDIVALQETFLRPSLTLNIANFTTHRNDRMTHRGGGTAILVKNSIAHRRIHIHTTSVEVTAIVLEDQPLKTTICSLYKPPTSSNISLISDLLKIFRNRSQCLIVGDFNARHITWSPNSSNNPAGTAIARFVRSSGFLLTAPNGPTRTPARGRSSTLDFGLSCGINDITAEAIPDLSSDHEPVHFVIATTSSTPFKQNCKTFTNWNKFQDLISSSIPGNPPITNSTDIDQAINYFNSQIHTAINQSSKYKPIINQLANIPHATRIKIKEKNRLRKLWQRTQYPPIKAEVNRLQRSIRTDLKSAKEHVWDSLHADVNTATDSVHKLISIGKKKRK</sequence>
<dbReference type="OrthoDB" id="8033718at2759"/>
<evidence type="ECO:0000313" key="3">
    <source>
        <dbReference type="Proteomes" id="UP000887116"/>
    </source>
</evidence>
<dbReference type="GO" id="GO:0003964">
    <property type="term" value="F:RNA-directed DNA polymerase activity"/>
    <property type="evidence" value="ECO:0007669"/>
    <property type="project" value="UniProtKB-KW"/>
</dbReference>
<keyword evidence="3" id="KW-1185">Reference proteome</keyword>
<dbReference type="Pfam" id="PF14529">
    <property type="entry name" value="Exo_endo_phos_2"/>
    <property type="match status" value="1"/>
</dbReference>
<protein>
    <submittedName>
        <fullName evidence="2">RNA-directed DNA polymerase from mobile element jockey</fullName>
    </submittedName>
</protein>
<dbReference type="AlphaFoldDB" id="A0A8X6M6S2"/>
<dbReference type="EMBL" id="BMAO01029791">
    <property type="protein sequence ID" value="GFR33982.1"/>
    <property type="molecule type" value="Genomic_DNA"/>
</dbReference>
<dbReference type="PANTHER" id="PTHR33273">
    <property type="entry name" value="DOMAIN-CONTAINING PROTEIN, PUTATIVE-RELATED"/>
    <property type="match status" value="1"/>
</dbReference>
<reference evidence="2" key="1">
    <citation type="submission" date="2020-07" db="EMBL/GenBank/DDBJ databases">
        <title>Multicomponent nature underlies the extraordinary mechanical properties of spider dragline silk.</title>
        <authorList>
            <person name="Kono N."/>
            <person name="Nakamura H."/>
            <person name="Mori M."/>
            <person name="Yoshida Y."/>
            <person name="Ohtoshi R."/>
            <person name="Malay A.D."/>
            <person name="Moran D.A.P."/>
            <person name="Tomita M."/>
            <person name="Numata K."/>
            <person name="Arakawa K."/>
        </authorList>
    </citation>
    <scope>NUCLEOTIDE SEQUENCE</scope>
</reference>
<dbReference type="InterPro" id="IPR036691">
    <property type="entry name" value="Endo/exonu/phosph_ase_sf"/>
</dbReference>
<dbReference type="Proteomes" id="UP000887116">
    <property type="component" value="Unassembled WGS sequence"/>
</dbReference>
<evidence type="ECO:0000313" key="2">
    <source>
        <dbReference type="EMBL" id="GFR33982.1"/>
    </source>
</evidence>
<keyword evidence="2" id="KW-0808">Transferase</keyword>
<gene>
    <name evidence="2" type="primary">pol_770</name>
    <name evidence="2" type="ORF">TNCT_729131</name>
</gene>
<keyword evidence="2" id="KW-0548">Nucleotidyltransferase</keyword>
<evidence type="ECO:0000259" key="1">
    <source>
        <dbReference type="Pfam" id="PF14529"/>
    </source>
</evidence>
<keyword evidence="2" id="KW-0695">RNA-directed DNA polymerase</keyword>
<accession>A0A8X6M6S2</accession>
<dbReference type="Gene3D" id="3.60.10.10">
    <property type="entry name" value="Endonuclease/exonuclease/phosphatase"/>
    <property type="match status" value="1"/>
</dbReference>
<comment type="caution">
    <text evidence="2">The sequence shown here is derived from an EMBL/GenBank/DDBJ whole genome shotgun (WGS) entry which is preliminary data.</text>
</comment>